<reference evidence="1 2" key="1">
    <citation type="submission" date="2019-03" db="EMBL/GenBank/DDBJ databases">
        <authorList>
            <person name="Kox A.R. M."/>
        </authorList>
    </citation>
    <scope>NUCLEOTIDE SEQUENCE [LARGE SCALE GENOMIC DNA]</scope>
    <source>
        <strain evidence="1">MTUNDRAET4 annotated genome</strain>
        <plasmid evidence="2">3</plasmid>
    </source>
</reference>
<proteinExistence type="predicted"/>
<name>A0A4U8Z7U6_METTU</name>
<accession>A0A4U8Z7U6</accession>
<evidence type="ECO:0000313" key="2">
    <source>
        <dbReference type="Proteomes" id="UP000294360"/>
    </source>
</evidence>
<dbReference type="Proteomes" id="UP000294360">
    <property type="component" value="Plasmid 3"/>
</dbReference>
<dbReference type="OrthoDB" id="8432665at2"/>
<geneLocation type="plasmid" evidence="1 2">
    <name>3</name>
</geneLocation>
<evidence type="ECO:0000313" key="1">
    <source>
        <dbReference type="EMBL" id="VFU17641.1"/>
    </source>
</evidence>
<gene>
    <name evidence="1" type="ORF">MTUNDRAET4_0170</name>
</gene>
<organism evidence="1 2">
    <name type="scientific">Methylocella tundrae</name>
    <dbReference type="NCBI Taxonomy" id="227605"/>
    <lineage>
        <taxon>Bacteria</taxon>
        <taxon>Pseudomonadati</taxon>
        <taxon>Pseudomonadota</taxon>
        <taxon>Alphaproteobacteria</taxon>
        <taxon>Hyphomicrobiales</taxon>
        <taxon>Beijerinckiaceae</taxon>
        <taxon>Methylocella</taxon>
    </lineage>
</organism>
<dbReference type="AlphaFoldDB" id="A0A4U8Z7U6"/>
<dbReference type="RefSeq" id="WP_134493435.1">
    <property type="nucleotide sequence ID" value="NZ_CP139087.1"/>
</dbReference>
<keyword evidence="1" id="KW-0614">Plasmid</keyword>
<dbReference type="KEGG" id="mtun:MTUNDRAET4_0170.2"/>
<dbReference type="EMBL" id="LR536452">
    <property type="protein sequence ID" value="VFU17641.1"/>
    <property type="molecule type" value="Genomic_DNA"/>
</dbReference>
<sequence length="399" mass="41970">MNKTKLLTSAAAGAMLGALVFGASPALSQMFVVDWASIAVQNALKVLQDQISNTLTSISGQLGLSGPIGSLLGSSENGTVTQLLQQGFTQEANYAKASVDAQQQIVDGALISHTRVLRDFRNSQIGVEHTTSPVHCQALDNGQAVTVGAGQSWKVAQSIEDVGDQRGEAANGQPAYVGRAQAVAAISQLHFARYCSATEAAAGLCTASSTQNADQRASTLFGTGTLSGQDGVTAANDFVTNAIQPIVPAALRAEQLTSEIGREAATKRREYNARMSLARNVLDYAVAVQSPSVPLSTAQKQQMQNEGLTPIDTGSWLQALMLDANRRYSDVDWAAQLQAMPPASVAREIAHELAATNYLLTQLYRVSLLNASANATHLAATTEATFVPTVQLPTPNMSN</sequence>
<protein>
    <submittedName>
        <fullName evidence="1">Uncharacterized protein</fullName>
    </submittedName>
</protein>